<name>A0A0A0I9X6_CLOBO</name>
<dbReference type="AlphaFoldDB" id="A0A0A0I9X6"/>
<protein>
    <submittedName>
        <fullName evidence="2">Uncharacterized protein</fullName>
    </submittedName>
</protein>
<keyword evidence="1" id="KW-0812">Transmembrane</keyword>
<evidence type="ECO:0000313" key="3">
    <source>
        <dbReference type="Proteomes" id="UP000030014"/>
    </source>
</evidence>
<keyword evidence="1" id="KW-1133">Transmembrane helix</keyword>
<dbReference type="RefSeq" id="WP_039258452.1">
    <property type="nucleotide sequence ID" value="NZ_JDRY01000062.1"/>
</dbReference>
<comment type="caution">
    <text evidence="2">The sequence shown here is derived from an EMBL/GenBank/DDBJ whole genome shotgun (WGS) entry which is preliminary data.</text>
</comment>
<proteinExistence type="predicted"/>
<feature type="transmembrane region" description="Helical" evidence="1">
    <location>
        <begin position="113"/>
        <end position="132"/>
    </location>
</feature>
<accession>A0A0A0I9X6</accession>
<evidence type="ECO:0000256" key="1">
    <source>
        <dbReference type="SAM" id="Phobius"/>
    </source>
</evidence>
<organism evidence="2 3">
    <name type="scientific">Clostridium botulinum C/D str. DC5</name>
    <dbReference type="NCBI Taxonomy" id="1443128"/>
    <lineage>
        <taxon>Bacteria</taxon>
        <taxon>Bacillati</taxon>
        <taxon>Bacillota</taxon>
        <taxon>Clostridia</taxon>
        <taxon>Eubacteriales</taxon>
        <taxon>Clostridiaceae</taxon>
        <taxon>Clostridium</taxon>
    </lineage>
</organism>
<reference evidence="2 3" key="1">
    <citation type="submission" date="2014-01" db="EMBL/GenBank/DDBJ databases">
        <title>Plasmidome dynamics in the species complex Clostridium novyi sensu lato converts strains of independent lineages into distinctly different pathogens.</title>
        <authorList>
            <person name="Skarin H."/>
            <person name="Segerman B."/>
        </authorList>
    </citation>
    <scope>NUCLEOTIDE SEQUENCE [LARGE SCALE GENOMIC DNA]</scope>
    <source>
        <strain evidence="2 3">DC5</strain>
    </source>
</reference>
<dbReference type="EMBL" id="JDRY01000062">
    <property type="protein sequence ID" value="KGM97697.1"/>
    <property type="molecule type" value="Genomic_DNA"/>
</dbReference>
<dbReference type="Proteomes" id="UP000030014">
    <property type="component" value="Unassembled WGS sequence"/>
</dbReference>
<keyword evidence="1" id="KW-0472">Membrane</keyword>
<evidence type="ECO:0000313" key="2">
    <source>
        <dbReference type="EMBL" id="KGM97697.1"/>
    </source>
</evidence>
<sequence>MLKIFKKNKDNQYLDKLVTKFIDGYVSCTQSHIASVCIDKEIKHLISAINNEKEIHIRNNESLDKVTEILGAILKREDISKEEREDIYKLLSQISSLSKEGESQRTRQVTSRIISAMGIAASVAISLGTVLVHEKYKTQREREKWNNYFYKGQ</sequence>
<gene>
    <name evidence="2" type="ORF">Z955_11970</name>
</gene>